<dbReference type="GO" id="GO:0000340">
    <property type="term" value="F:RNA 7-methylguanosine cap binding"/>
    <property type="evidence" value="ECO:0007669"/>
    <property type="project" value="TreeGrafter"/>
</dbReference>
<organism evidence="3 4">
    <name type="scientific">Coemansia biformis</name>
    <dbReference type="NCBI Taxonomy" id="1286918"/>
    <lineage>
        <taxon>Eukaryota</taxon>
        <taxon>Fungi</taxon>
        <taxon>Fungi incertae sedis</taxon>
        <taxon>Zoopagomycota</taxon>
        <taxon>Kickxellomycotina</taxon>
        <taxon>Kickxellomycetes</taxon>
        <taxon>Kickxellales</taxon>
        <taxon>Kickxellaceae</taxon>
        <taxon>Coemansia</taxon>
    </lineage>
</organism>
<dbReference type="InterPro" id="IPR001040">
    <property type="entry name" value="TIF_eIF_4E"/>
</dbReference>
<comment type="caution">
    <text evidence="3">The sequence shown here is derived from an EMBL/GenBank/DDBJ whole genome shotgun (WGS) entry which is preliminary data.</text>
</comment>
<protein>
    <recommendedName>
        <fullName evidence="5">IF4E-domain-containing protein</fullName>
    </recommendedName>
</protein>
<keyword evidence="1" id="KW-0694">RNA-binding</keyword>
<evidence type="ECO:0000313" key="4">
    <source>
        <dbReference type="Proteomes" id="UP001143981"/>
    </source>
</evidence>
<name>A0A9W7YEC3_9FUNG</name>
<dbReference type="GO" id="GO:0016281">
    <property type="term" value="C:eukaryotic translation initiation factor 4F complex"/>
    <property type="evidence" value="ECO:0007669"/>
    <property type="project" value="TreeGrafter"/>
</dbReference>
<evidence type="ECO:0000256" key="1">
    <source>
        <dbReference type="RuleBase" id="RU004374"/>
    </source>
</evidence>
<comment type="similarity">
    <text evidence="1">Belongs to the eukaryotic initiation factor 4E family.</text>
</comment>
<accession>A0A9W7YEC3</accession>
<keyword evidence="4" id="KW-1185">Reference proteome</keyword>
<dbReference type="EMBL" id="JANBOI010000121">
    <property type="protein sequence ID" value="KAJ1733700.1"/>
    <property type="molecule type" value="Genomic_DNA"/>
</dbReference>
<feature type="region of interest" description="Disordered" evidence="2">
    <location>
        <begin position="1"/>
        <end position="29"/>
    </location>
</feature>
<dbReference type="AlphaFoldDB" id="A0A9W7YEC3"/>
<dbReference type="InterPro" id="IPR019770">
    <property type="entry name" value="TIF_eIF_4E_CS"/>
</dbReference>
<dbReference type="Proteomes" id="UP001143981">
    <property type="component" value="Unassembled WGS sequence"/>
</dbReference>
<proteinExistence type="inferred from homology"/>
<dbReference type="SUPFAM" id="SSF55418">
    <property type="entry name" value="eIF4e-like"/>
    <property type="match status" value="1"/>
</dbReference>
<dbReference type="InterPro" id="IPR023398">
    <property type="entry name" value="TIF_eIF4e-like"/>
</dbReference>
<dbReference type="Gene3D" id="3.30.760.10">
    <property type="entry name" value="RNA Cap, Translation Initiation Factor Eif4e"/>
    <property type="match status" value="1"/>
</dbReference>
<dbReference type="PANTHER" id="PTHR11960:SF18">
    <property type="entry name" value="EUKARYOTIC TRANSLATION INITIATION FACTOR 4E HOMOLOGOUS PROTEIN, ISOFORM B"/>
    <property type="match status" value="1"/>
</dbReference>
<keyword evidence="1" id="KW-0396">Initiation factor</keyword>
<keyword evidence="1" id="KW-0648">Protein biosynthesis</keyword>
<dbReference type="GO" id="GO:0003743">
    <property type="term" value="F:translation initiation factor activity"/>
    <property type="evidence" value="ECO:0007669"/>
    <property type="project" value="UniProtKB-KW"/>
</dbReference>
<dbReference type="OrthoDB" id="590761at2759"/>
<reference evidence="3" key="1">
    <citation type="submission" date="2022-07" db="EMBL/GenBank/DDBJ databases">
        <title>Phylogenomic reconstructions and comparative analyses of Kickxellomycotina fungi.</title>
        <authorList>
            <person name="Reynolds N.K."/>
            <person name="Stajich J.E."/>
            <person name="Barry K."/>
            <person name="Grigoriev I.V."/>
            <person name="Crous P."/>
            <person name="Smith M.E."/>
        </authorList>
    </citation>
    <scope>NUCLEOTIDE SEQUENCE</scope>
    <source>
        <strain evidence="3">BCRC 34381</strain>
    </source>
</reference>
<dbReference type="PANTHER" id="PTHR11960">
    <property type="entry name" value="EUKARYOTIC TRANSLATION INITIATION FACTOR 4E RELATED"/>
    <property type="match status" value="1"/>
</dbReference>
<dbReference type="PROSITE" id="PS00813">
    <property type="entry name" value="IF4E"/>
    <property type="match status" value="1"/>
</dbReference>
<dbReference type="Pfam" id="PF01652">
    <property type="entry name" value="IF4E"/>
    <property type="match status" value="1"/>
</dbReference>
<gene>
    <name evidence="3" type="ORF">LPJ61_001434</name>
</gene>
<evidence type="ECO:0000256" key="2">
    <source>
        <dbReference type="SAM" id="MobiDB-lite"/>
    </source>
</evidence>
<evidence type="ECO:0000313" key="3">
    <source>
        <dbReference type="EMBL" id="KAJ1733700.1"/>
    </source>
</evidence>
<evidence type="ECO:0008006" key="5">
    <source>
        <dbReference type="Google" id="ProtNLM"/>
    </source>
</evidence>
<sequence>MYAAPSKAPAATRKTRDANYPQAPKTPTKLVQYKRDKYTVPAAVGSAATQFVAGDPQATYTAAEDPASELDPQAGTYAAPSAQLGVWGSQRLAGLAHSAGAAEGGPALADDAVAEAAGTANAPTAAGAVAAMAGSPGEHPLRFAWSFWFMHRAPGHKINDYEAAMTKIATFGSVESFWVVYSHLKRADQVPTITDYHMFRAGVRPVWEDPENINGGKWMIRVKKGLASRLWEKLAMAAVGNVFGVDDEICGIVLSIRNSEDIISLWNKTALDTKSTLHIRDTMKLIMGLPADCAIEYKAHNDSLRDNSNFRNADVYK</sequence>